<comment type="caution">
    <text evidence="2">The sequence shown here is derived from an EMBL/GenBank/DDBJ whole genome shotgun (WGS) entry which is preliminary data.</text>
</comment>
<reference evidence="2 3" key="1">
    <citation type="submission" date="2020-01" db="EMBL/GenBank/DDBJ databases">
        <title>Genetics and antimicrobial susceptibilities of Nocardia species isolated from the soil; a comparison with species isolated from humans.</title>
        <authorList>
            <person name="Carrasco G."/>
            <person name="Monzon S."/>
            <person name="Sansegundo M."/>
            <person name="Garcia E."/>
            <person name="Garrido N."/>
            <person name="Medina M.J."/>
            <person name="Villalon P."/>
            <person name="Ramirez-Arocha A.C."/>
            <person name="Jimenez P."/>
            <person name="Cuesta I."/>
            <person name="Valdezate S."/>
        </authorList>
    </citation>
    <scope>NUCLEOTIDE SEQUENCE [LARGE SCALE GENOMIC DNA]</scope>
    <source>
        <strain evidence="2 3">CNM20110626</strain>
    </source>
</reference>
<evidence type="ECO:0008006" key="4">
    <source>
        <dbReference type="Google" id="ProtNLM"/>
    </source>
</evidence>
<protein>
    <recommendedName>
        <fullName evidence="4">DUF3558 domain-containing protein</fullName>
    </recommendedName>
</protein>
<feature type="signal peptide" evidence="1">
    <location>
        <begin position="1"/>
        <end position="26"/>
    </location>
</feature>
<sequence>MNRHRLAAAAVIILETAALSTLSACAKEYPPTTQGPSVRAFCEPFLKFFQEDLTINDVSLRSADNLDAKISDLDSVACNYAGKLDNPVRAIVGLESPQSDVVHPDAAQREVLGYKRLPGYSVDIWIRDNRIKESTSSKGSLDLTVAVDDWHVSLQILAADKSLEMTDEQVSRAAELLIERTESVTALG</sequence>
<dbReference type="Proteomes" id="UP000471166">
    <property type="component" value="Unassembled WGS sequence"/>
</dbReference>
<evidence type="ECO:0000313" key="3">
    <source>
        <dbReference type="Proteomes" id="UP000471166"/>
    </source>
</evidence>
<evidence type="ECO:0000313" key="2">
    <source>
        <dbReference type="EMBL" id="NEW32983.1"/>
    </source>
</evidence>
<dbReference type="RefSeq" id="WP_163844036.1">
    <property type="nucleotide sequence ID" value="NZ_JAAGVB010000013.1"/>
</dbReference>
<name>A0A6P1CMU4_9NOCA</name>
<feature type="chain" id="PRO_5026780841" description="DUF3558 domain-containing protein" evidence="1">
    <location>
        <begin position="27"/>
        <end position="188"/>
    </location>
</feature>
<gene>
    <name evidence="2" type="ORF">GV791_10505</name>
</gene>
<proteinExistence type="predicted"/>
<evidence type="ECO:0000256" key="1">
    <source>
        <dbReference type="SAM" id="SignalP"/>
    </source>
</evidence>
<dbReference type="AlphaFoldDB" id="A0A6P1CMU4"/>
<dbReference type="EMBL" id="JAAGVB010000013">
    <property type="protein sequence ID" value="NEW32983.1"/>
    <property type="molecule type" value="Genomic_DNA"/>
</dbReference>
<keyword evidence="1" id="KW-0732">Signal</keyword>
<accession>A0A6P1CMU4</accession>
<organism evidence="2 3">
    <name type="scientific">Nocardia cyriacigeorgica</name>
    <dbReference type="NCBI Taxonomy" id="135487"/>
    <lineage>
        <taxon>Bacteria</taxon>
        <taxon>Bacillati</taxon>
        <taxon>Actinomycetota</taxon>
        <taxon>Actinomycetes</taxon>
        <taxon>Mycobacteriales</taxon>
        <taxon>Nocardiaceae</taxon>
        <taxon>Nocardia</taxon>
    </lineage>
</organism>